<dbReference type="OrthoDB" id="1090159at2"/>
<dbReference type="GO" id="GO:0005975">
    <property type="term" value="P:carbohydrate metabolic process"/>
    <property type="evidence" value="ECO:0007669"/>
    <property type="project" value="InterPro"/>
</dbReference>
<evidence type="ECO:0000256" key="6">
    <source>
        <dbReference type="PIRSR" id="PIRSR625705-1"/>
    </source>
</evidence>
<evidence type="ECO:0000259" key="8">
    <source>
        <dbReference type="Pfam" id="PF00728"/>
    </source>
</evidence>
<evidence type="ECO:0000256" key="4">
    <source>
        <dbReference type="ARBA" id="ARBA00022801"/>
    </source>
</evidence>
<evidence type="ECO:0000256" key="3">
    <source>
        <dbReference type="ARBA" id="ARBA00012663"/>
    </source>
</evidence>
<dbReference type="PANTHER" id="PTHR22600:SF57">
    <property type="entry name" value="BETA-N-ACETYLHEXOSAMINIDASE"/>
    <property type="match status" value="1"/>
</dbReference>
<dbReference type="InterPro" id="IPR017853">
    <property type="entry name" value="GH"/>
</dbReference>
<dbReference type="SUPFAM" id="SSF55545">
    <property type="entry name" value="beta-N-acetylhexosaminidase-like domain"/>
    <property type="match status" value="1"/>
</dbReference>
<keyword evidence="4" id="KW-0378">Hydrolase</keyword>
<dbReference type="Gene3D" id="3.20.20.80">
    <property type="entry name" value="Glycosidases"/>
    <property type="match status" value="1"/>
</dbReference>
<dbReference type="EMBL" id="CP036546">
    <property type="protein sequence ID" value="QCQ45942.1"/>
    <property type="molecule type" value="Genomic_DNA"/>
</dbReference>
<gene>
    <name evidence="14" type="ORF">DW228_20290</name>
    <name evidence="13" type="ORF">DXA27_18445</name>
    <name evidence="12" type="ORF">EC80_014305</name>
    <name evidence="11" type="ORF">IA74_014645</name>
    <name evidence="10" type="ORF">O1422_04020</name>
</gene>
<dbReference type="Pfam" id="PF02838">
    <property type="entry name" value="Glyco_hydro_20b"/>
    <property type="match status" value="1"/>
</dbReference>
<dbReference type="PRINTS" id="PR00738">
    <property type="entry name" value="GLHYDRLASE20"/>
</dbReference>
<dbReference type="GO" id="GO:0016020">
    <property type="term" value="C:membrane"/>
    <property type="evidence" value="ECO:0007669"/>
    <property type="project" value="TreeGrafter"/>
</dbReference>
<keyword evidence="7" id="KW-0732">Signal</keyword>
<dbReference type="EC" id="3.2.1.52" evidence="3"/>
<evidence type="ECO:0000259" key="9">
    <source>
        <dbReference type="Pfam" id="PF02838"/>
    </source>
</evidence>
<dbReference type="RefSeq" id="WP_005805604.1">
    <property type="nucleotide sequence ID" value="NZ_CABJEQ010000007.1"/>
</dbReference>
<comment type="catalytic activity">
    <reaction evidence="1">
        <text>Hydrolysis of terminal non-reducing N-acetyl-D-hexosamine residues in N-acetyl-beta-D-hexosaminides.</text>
        <dbReference type="EC" id="3.2.1.52"/>
    </reaction>
</comment>
<dbReference type="Proteomes" id="UP000028294">
    <property type="component" value="Chromosome"/>
</dbReference>
<dbReference type="Proteomes" id="UP001075704">
    <property type="component" value="Unassembled WGS sequence"/>
</dbReference>
<evidence type="ECO:0000313" key="15">
    <source>
        <dbReference type="Proteomes" id="UP000028294"/>
    </source>
</evidence>
<dbReference type="PANTHER" id="PTHR22600">
    <property type="entry name" value="BETA-HEXOSAMINIDASE"/>
    <property type="match status" value="1"/>
</dbReference>
<dbReference type="EMBL" id="CP036553">
    <property type="protein sequence ID" value="QCQ37246.1"/>
    <property type="molecule type" value="Genomic_DNA"/>
</dbReference>
<dbReference type="SUPFAM" id="SSF51445">
    <property type="entry name" value="(Trans)glycosidases"/>
    <property type="match status" value="1"/>
</dbReference>
<dbReference type="InterPro" id="IPR029018">
    <property type="entry name" value="Hex-like_dom2"/>
</dbReference>
<feature type="signal peptide" evidence="7">
    <location>
        <begin position="1"/>
        <end position="18"/>
    </location>
</feature>
<sequence length="525" mass="60118">MKNYLGLIFLLFAFTAIAQNNRSALLPMPNHIEQLQSKPFSLTGKNISIHPEQPELKFAATTLQAILKDRMQINIPLSGSRQSAIRLTIDPQLNGKEHYKLKIDQKGITISGASAAAVFYGVMTVDQILLGDVCTTNRKEMAAVSIDDAPRFEYRALMLDPARHFLPVEDVKFYIDQMVRYKYNVLQLHLTDDQGWRMEIKKHPKLTAGQPFYTQEELTDLIHYAAERHIEIIPELDIPGHTVAVLAAYPELGCTHTDTIEKNVGKTVDLMLCANNEKVYTVYKDIIDEVSALFPSRYIHLGGDEAVIEKNWTKCERCQKMMKELKYEKASQLMIPFFDRMLSFVRADGKQPILWCELDNIRMPANDYLFPYPKDVTLVSWRYGLTPTCQELTRQHGNPLIMAPGEFAYLDYPQFKGDLPEFNNWGMPVTTLETCYQFDPGYGRPASEQAHILGVMGTLWGEAIKDINRVTYMTYPRGLALAEAGWTQMEHRSWDSFKERLYPNLTNLMKNGVSVRVPFEIVKRK</sequence>
<evidence type="ECO:0000313" key="11">
    <source>
        <dbReference type="EMBL" id="QCQ37246.1"/>
    </source>
</evidence>
<protein>
    <recommendedName>
        <fullName evidence="3">beta-N-acetylhexosaminidase</fullName>
        <ecNumber evidence="3">3.2.1.52</ecNumber>
    </recommendedName>
</protein>
<feature type="chain" id="PRO_5015040572" description="beta-N-acetylhexosaminidase" evidence="7">
    <location>
        <begin position="19"/>
        <end position="525"/>
    </location>
</feature>
<dbReference type="EMBL" id="JAPUAC010000002">
    <property type="protein sequence ID" value="MCZ2653328.1"/>
    <property type="molecule type" value="Genomic_DNA"/>
</dbReference>
<evidence type="ECO:0000256" key="7">
    <source>
        <dbReference type="SAM" id="SignalP"/>
    </source>
</evidence>
<evidence type="ECO:0000256" key="1">
    <source>
        <dbReference type="ARBA" id="ARBA00001231"/>
    </source>
</evidence>
<proteinExistence type="inferred from homology"/>
<reference evidence="10" key="4">
    <citation type="submission" date="2022-12" db="EMBL/GenBank/DDBJ databases">
        <title>Development of a Multilocus Sequence Typing Scheme for Bacteroides fragilis Based on Whole Genome Sequencing Data and Clinical Application.</title>
        <authorList>
            <person name="Nielsen F.D."/>
            <person name="Justesen U.S."/>
        </authorList>
    </citation>
    <scope>NUCLEOTIDE SEQUENCE</scope>
    <source>
        <strain evidence="10">BF_BC_ODE_DK_2015_2</strain>
    </source>
</reference>
<evidence type="ECO:0000313" key="14">
    <source>
        <dbReference type="EMBL" id="RHH06991.1"/>
    </source>
</evidence>
<dbReference type="PIRSF" id="PIRSF001093">
    <property type="entry name" value="B-hxosamndse_ab_euk"/>
    <property type="match status" value="1"/>
</dbReference>
<dbReference type="GeneID" id="99671505"/>
<reference evidence="17 18" key="2">
    <citation type="submission" date="2018-08" db="EMBL/GenBank/DDBJ databases">
        <title>A genome reference for cultivated species of the human gut microbiota.</title>
        <authorList>
            <person name="Zou Y."/>
            <person name="Xue W."/>
            <person name="Luo G."/>
        </authorList>
    </citation>
    <scope>NUCLEOTIDE SEQUENCE [LARGE SCALE GENOMIC DNA]</scope>
    <source>
        <strain evidence="14 17">AM18-6</strain>
        <strain evidence="13 18">OF01-1</strain>
    </source>
</reference>
<dbReference type="InterPro" id="IPR025705">
    <property type="entry name" value="Beta_hexosaminidase_sua/sub"/>
</dbReference>
<evidence type="ECO:0000313" key="10">
    <source>
        <dbReference type="EMBL" id="MCZ2653328.1"/>
    </source>
</evidence>
<reference evidence="12" key="1">
    <citation type="book" date="2014" name="THE 24TH EUROPEAN CONGRESS OF CLINICAL MICROBIOLOGY AND INFECTIOUS DISEASES" publisher="ECCMID 2014" city="Barcelona, Spain">
        <title>Identification of resistance genes in three multidrug-resistant Bacteroides fragilis isolates by whole genome sequencing.</title>
        <editorList>
            <person name="Unknown"/>
            <person name="A."/>
        </editorList>
        <authorList>
            <person name="Sydenham T.V."/>
            <person name="Hasman H."/>
            <person name="Wang M."/>
            <person name="Soki J."/>
            <person name="Nagy E."/>
            <person name="Justesen U.S."/>
        </authorList>
    </citation>
    <scope>NUCLEOTIDE SEQUENCE</scope>
    <source>
        <strain evidence="12">DCMSKEJBY0001B</strain>
    </source>
</reference>
<dbReference type="CDD" id="cd06563">
    <property type="entry name" value="GH20_chitobiase-like"/>
    <property type="match status" value="1"/>
</dbReference>
<feature type="active site" description="Proton donor" evidence="6">
    <location>
        <position position="305"/>
    </location>
</feature>
<dbReference type="InterPro" id="IPR015882">
    <property type="entry name" value="HEX_bac_N"/>
</dbReference>
<evidence type="ECO:0000313" key="17">
    <source>
        <dbReference type="Proteomes" id="UP000266644"/>
    </source>
</evidence>
<feature type="domain" description="Glycoside hydrolase family 20 catalytic" evidence="8">
    <location>
        <begin position="152"/>
        <end position="488"/>
    </location>
</feature>
<evidence type="ECO:0000256" key="2">
    <source>
        <dbReference type="ARBA" id="ARBA00006285"/>
    </source>
</evidence>
<keyword evidence="5" id="KW-0326">Glycosidase</keyword>
<dbReference type="AlphaFoldDB" id="A0A0I9RVQ3"/>
<accession>A0A0I9RVQ3</accession>
<reference evidence="15 16" key="3">
    <citation type="submission" date="2019-03" db="EMBL/GenBank/DDBJ databases">
        <title>Complete genome assembly of MDR B. fragilis.</title>
        <authorList>
            <person name="Sydenham T.V."/>
            <person name="Hasman H."/>
            <person name="Justesen U.S."/>
        </authorList>
    </citation>
    <scope>NUCLEOTIDE SEQUENCE [LARGE SCALE GENOMIC DNA]</scope>
    <source>
        <strain evidence="11 15">DCMOUH0067B</strain>
        <strain evidence="12 16">DCMSKEJBY0001B</strain>
    </source>
</reference>
<dbReference type="EMBL" id="QSDG01000020">
    <property type="protein sequence ID" value="RGY65943.1"/>
    <property type="molecule type" value="Genomic_DNA"/>
</dbReference>
<organism evidence="14 17">
    <name type="scientific">Bacteroides fragilis</name>
    <dbReference type="NCBI Taxonomy" id="817"/>
    <lineage>
        <taxon>Bacteria</taxon>
        <taxon>Pseudomonadati</taxon>
        <taxon>Bacteroidota</taxon>
        <taxon>Bacteroidia</taxon>
        <taxon>Bacteroidales</taxon>
        <taxon>Bacteroidaceae</taxon>
        <taxon>Bacteroides</taxon>
    </lineage>
</organism>
<dbReference type="InterPro" id="IPR015883">
    <property type="entry name" value="Glyco_hydro_20_cat"/>
</dbReference>
<dbReference type="EMBL" id="QRJE01000038">
    <property type="protein sequence ID" value="RHH06991.1"/>
    <property type="molecule type" value="Genomic_DNA"/>
</dbReference>
<feature type="domain" description="Beta-hexosaminidase bacterial type N-terminal" evidence="9">
    <location>
        <begin position="24"/>
        <end position="149"/>
    </location>
</feature>
<name>A0A0I9RVQ3_BACFG</name>
<evidence type="ECO:0000313" key="13">
    <source>
        <dbReference type="EMBL" id="RGY65943.1"/>
    </source>
</evidence>
<dbReference type="Proteomes" id="UP000266644">
    <property type="component" value="Unassembled WGS sequence"/>
</dbReference>
<dbReference type="Proteomes" id="UP000036847">
    <property type="component" value="Chromosome"/>
</dbReference>
<comment type="similarity">
    <text evidence="2">Belongs to the glycosyl hydrolase 20 family.</text>
</comment>
<evidence type="ECO:0000313" key="18">
    <source>
        <dbReference type="Proteomes" id="UP000284614"/>
    </source>
</evidence>
<evidence type="ECO:0000256" key="5">
    <source>
        <dbReference type="ARBA" id="ARBA00023295"/>
    </source>
</evidence>
<dbReference type="GO" id="GO:0030203">
    <property type="term" value="P:glycosaminoglycan metabolic process"/>
    <property type="evidence" value="ECO:0007669"/>
    <property type="project" value="TreeGrafter"/>
</dbReference>
<evidence type="ECO:0000313" key="12">
    <source>
        <dbReference type="EMBL" id="QCQ45942.1"/>
    </source>
</evidence>
<dbReference type="Pfam" id="PF00728">
    <property type="entry name" value="Glyco_hydro_20"/>
    <property type="match status" value="1"/>
</dbReference>
<dbReference type="Proteomes" id="UP000284614">
    <property type="component" value="Unassembled WGS sequence"/>
</dbReference>
<dbReference type="GO" id="GO:0004563">
    <property type="term" value="F:beta-N-acetylhexosaminidase activity"/>
    <property type="evidence" value="ECO:0007669"/>
    <property type="project" value="UniProtKB-EC"/>
</dbReference>
<evidence type="ECO:0000313" key="16">
    <source>
        <dbReference type="Proteomes" id="UP000036847"/>
    </source>
</evidence>
<dbReference type="Gene3D" id="3.30.379.10">
    <property type="entry name" value="Chitobiase/beta-hexosaminidase domain 2-like"/>
    <property type="match status" value="1"/>
</dbReference>